<feature type="transmembrane region" description="Helical" evidence="7">
    <location>
        <begin position="12"/>
        <end position="37"/>
    </location>
</feature>
<keyword evidence="6 7" id="KW-0472">Membrane</keyword>
<sequence length="221" mass="23217">MSALLACSPDALLLSLRVVAVTLALLLVAGVGLGYLLSLSFPLRWLLDALVSLPLVFPPIAIGFFLLMLFGRHGVLGAPLYARLGWELVFSFPALVLAAFIAGLPLVVKPVQSAIEGSARALVEASYTLGKGRLETLWRVVIPAVRPSLAAGLTLGAGRAFGEVGITLMLGGNLIGSTETLSLAIYNQVLDGDFACATRLSLLLGGISLVLFLLLRRLGRL</sequence>
<feature type="transmembrane region" description="Helical" evidence="7">
    <location>
        <begin position="49"/>
        <end position="70"/>
    </location>
</feature>
<reference evidence="9 10" key="1">
    <citation type="submission" date="2013-12" db="EMBL/GenBank/DDBJ databases">
        <authorList>
            <consortium name="DOE Joint Genome Institute"/>
            <person name="Bryant D.A."/>
            <person name="Huntemann M."/>
            <person name="Han J."/>
            <person name="Chen A."/>
            <person name="Kyrpides N."/>
            <person name="Mavromatis K."/>
            <person name="Markowitz V."/>
            <person name="Palaniappan K."/>
            <person name="Ivanova N."/>
            <person name="Schaumberg A."/>
            <person name="Pati A."/>
            <person name="Liolios K."/>
            <person name="Nordberg H.P."/>
            <person name="Cantor M.N."/>
            <person name="Hua S.X."/>
            <person name="Woyke T."/>
        </authorList>
    </citation>
    <scope>NUCLEOTIDE SEQUENCE [LARGE SCALE GENOMIC DNA]</scope>
    <source>
        <strain evidence="9 10">984</strain>
    </source>
</reference>
<dbReference type="PANTHER" id="PTHR30183:SF3">
    <property type="entry name" value="MOLYBDENUM TRANSPORT SYSTEM PERMEASE PROTEIN MODB"/>
    <property type="match status" value="1"/>
</dbReference>
<name>W0DZQ0_MARPU</name>
<comment type="similarity">
    <text evidence="7">Belongs to the binding-protein-dependent transport system permease family.</text>
</comment>
<dbReference type="InterPro" id="IPR000515">
    <property type="entry name" value="MetI-like"/>
</dbReference>
<evidence type="ECO:0000256" key="5">
    <source>
        <dbReference type="ARBA" id="ARBA00022989"/>
    </source>
</evidence>
<dbReference type="PROSITE" id="PS50928">
    <property type="entry name" value="ABC_TM1"/>
    <property type="match status" value="1"/>
</dbReference>
<evidence type="ECO:0000256" key="3">
    <source>
        <dbReference type="ARBA" id="ARBA00022475"/>
    </source>
</evidence>
<feature type="transmembrane region" description="Helical" evidence="7">
    <location>
        <begin position="90"/>
        <end position="108"/>
    </location>
</feature>
<evidence type="ECO:0000259" key="8">
    <source>
        <dbReference type="PROSITE" id="PS50928"/>
    </source>
</evidence>
<keyword evidence="10" id="KW-1185">Reference proteome</keyword>
<dbReference type="EMBL" id="CP007031">
    <property type="protein sequence ID" value="AHF04090.1"/>
    <property type="molecule type" value="Genomic_DNA"/>
</dbReference>
<keyword evidence="3" id="KW-1003">Cell membrane</keyword>
<dbReference type="Proteomes" id="UP000005275">
    <property type="component" value="Chromosome"/>
</dbReference>
<evidence type="ECO:0000256" key="6">
    <source>
        <dbReference type="ARBA" id="ARBA00023136"/>
    </source>
</evidence>
<keyword evidence="4 7" id="KW-0812">Transmembrane</keyword>
<dbReference type="Pfam" id="PF00528">
    <property type="entry name" value="BPD_transp_1"/>
    <property type="match status" value="1"/>
</dbReference>
<dbReference type="AlphaFoldDB" id="W0DZQ0"/>
<dbReference type="eggNOG" id="COG4149">
    <property type="taxonomic scope" value="Bacteria"/>
</dbReference>
<protein>
    <submittedName>
        <fullName evidence="9">Molybdate ABC transporter permease</fullName>
    </submittedName>
</protein>
<dbReference type="GO" id="GO:0005886">
    <property type="term" value="C:plasma membrane"/>
    <property type="evidence" value="ECO:0007669"/>
    <property type="project" value="UniProtKB-SubCell"/>
</dbReference>
<dbReference type="PANTHER" id="PTHR30183">
    <property type="entry name" value="MOLYBDENUM TRANSPORT SYSTEM PERMEASE PROTEIN MODB"/>
    <property type="match status" value="1"/>
</dbReference>
<evidence type="ECO:0000256" key="7">
    <source>
        <dbReference type="RuleBase" id="RU363032"/>
    </source>
</evidence>
<dbReference type="Gene3D" id="1.10.3720.10">
    <property type="entry name" value="MetI-like"/>
    <property type="match status" value="1"/>
</dbReference>
<dbReference type="InterPro" id="IPR035906">
    <property type="entry name" value="MetI-like_sf"/>
</dbReference>
<dbReference type="STRING" id="765910.MARPU_09690"/>
<organism evidence="9 10">
    <name type="scientific">Marichromatium purpuratum 984</name>
    <dbReference type="NCBI Taxonomy" id="765910"/>
    <lineage>
        <taxon>Bacteria</taxon>
        <taxon>Pseudomonadati</taxon>
        <taxon>Pseudomonadota</taxon>
        <taxon>Gammaproteobacteria</taxon>
        <taxon>Chromatiales</taxon>
        <taxon>Chromatiaceae</taxon>
        <taxon>Marichromatium</taxon>
    </lineage>
</organism>
<accession>W0DZQ0</accession>
<dbReference type="CDD" id="cd06261">
    <property type="entry name" value="TM_PBP2"/>
    <property type="match status" value="1"/>
</dbReference>
<evidence type="ECO:0000256" key="4">
    <source>
        <dbReference type="ARBA" id="ARBA00022692"/>
    </source>
</evidence>
<comment type="subcellular location">
    <subcellularLocation>
        <location evidence="1 7">Cell membrane</location>
        <topology evidence="1 7">Multi-pass membrane protein</topology>
    </subcellularLocation>
</comment>
<dbReference type="GO" id="GO:0055085">
    <property type="term" value="P:transmembrane transport"/>
    <property type="evidence" value="ECO:0007669"/>
    <property type="project" value="InterPro"/>
</dbReference>
<proteinExistence type="inferred from homology"/>
<dbReference type="SUPFAM" id="SSF161098">
    <property type="entry name" value="MetI-like"/>
    <property type="match status" value="1"/>
</dbReference>
<keyword evidence="2 7" id="KW-0813">Transport</keyword>
<dbReference type="HOGENOM" id="CLU_016047_14_3_6"/>
<feature type="transmembrane region" description="Helical" evidence="7">
    <location>
        <begin position="197"/>
        <end position="215"/>
    </location>
</feature>
<evidence type="ECO:0000256" key="2">
    <source>
        <dbReference type="ARBA" id="ARBA00022448"/>
    </source>
</evidence>
<evidence type="ECO:0000313" key="10">
    <source>
        <dbReference type="Proteomes" id="UP000005275"/>
    </source>
</evidence>
<dbReference type="KEGG" id="mpur:MARPU_09690"/>
<evidence type="ECO:0000313" key="9">
    <source>
        <dbReference type="EMBL" id="AHF04090.1"/>
    </source>
</evidence>
<evidence type="ECO:0000256" key="1">
    <source>
        <dbReference type="ARBA" id="ARBA00004651"/>
    </source>
</evidence>
<dbReference type="RefSeq" id="WP_005225056.1">
    <property type="nucleotide sequence ID" value="NZ_CP007031.1"/>
</dbReference>
<gene>
    <name evidence="9" type="ORF">MARPU_09690</name>
</gene>
<keyword evidence="5 7" id="KW-1133">Transmembrane helix</keyword>
<dbReference type="OrthoDB" id="9774448at2"/>
<feature type="transmembrane region" description="Helical" evidence="7">
    <location>
        <begin position="164"/>
        <end position="185"/>
    </location>
</feature>
<feature type="domain" description="ABC transmembrane type-1" evidence="8">
    <location>
        <begin position="12"/>
        <end position="215"/>
    </location>
</feature>